<dbReference type="Gene3D" id="2.20.25.10">
    <property type="match status" value="1"/>
</dbReference>
<comment type="cofactor">
    <cofactor evidence="1">
        <name>Fe cation</name>
        <dbReference type="ChEBI" id="CHEBI:24875"/>
    </cofactor>
</comment>
<dbReference type="SUPFAM" id="SSF50022">
    <property type="entry name" value="ISP domain"/>
    <property type="match status" value="1"/>
</dbReference>
<dbReference type="PANTHER" id="PTHR43756">
    <property type="entry name" value="CHOLINE MONOOXYGENASE, CHLOROPLASTIC"/>
    <property type="match status" value="1"/>
</dbReference>
<dbReference type="CDD" id="cd03469">
    <property type="entry name" value="Rieske_RO_Alpha_N"/>
    <property type="match status" value="1"/>
</dbReference>
<feature type="domain" description="Rieske" evidence="7">
    <location>
        <begin position="48"/>
        <end position="155"/>
    </location>
</feature>
<dbReference type="Gene3D" id="3.90.380.10">
    <property type="entry name" value="Naphthalene 1,2-dioxygenase Alpha Subunit, Chain A, domain 1"/>
    <property type="match status" value="2"/>
</dbReference>
<dbReference type="SUPFAM" id="SSF55961">
    <property type="entry name" value="Bet v1-like"/>
    <property type="match status" value="1"/>
</dbReference>
<dbReference type="RefSeq" id="WP_211940580.1">
    <property type="nucleotide sequence ID" value="NZ_CP073078.1"/>
</dbReference>
<dbReference type="GO" id="GO:0051213">
    <property type="term" value="F:dioxygenase activity"/>
    <property type="evidence" value="ECO:0007669"/>
    <property type="project" value="UniProtKB-KW"/>
</dbReference>
<dbReference type="Pfam" id="PF00848">
    <property type="entry name" value="Ring_hydroxyl_A"/>
    <property type="match status" value="1"/>
</dbReference>
<keyword evidence="5" id="KW-0408">Iron</keyword>
<evidence type="ECO:0000256" key="5">
    <source>
        <dbReference type="ARBA" id="ARBA00023004"/>
    </source>
</evidence>
<dbReference type="GO" id="GO:0051537">
    <property type="term" value="F:2 iron, 2 sulfur cluster binding"/>
    <property type="evidence" value="ECO:0007669"/>
    <property type="project" value="UniProtKB-KW"/>
</dbReference>
<dbReference type="EMBL" id="CP073078">
    <property type="protein sequence ID" value="QUD90530.1"/>
    <property type="molecule type" value="Genomic_DNA"/>
</dbReference>
<evidence type="ECO:0000313" key="8">
    <source>
        <dbReference type="EMBL" id="QUD90530.1"/>
    </source>
</evidence>
<sequence>MKADTVEPPEFMKLDAYEYMGSEPLAAARYTSPEFFQREIAAMWPNVWQFAAREEEMPDPGDVVLYENAGRSYLVTRQADGSVRAFHNVCLHRGRKLRLDSGWSKEFKCPFHGFTWNTDGSLQQIPCQWDFGHLAPEKMKLPEAQVGRWGGYIFLKEAEGGPTLEEYLAPLPEHFKRWRHEDCVTSVWVGKVIPANWKATAEAFMEAWHSVITHPQILPFTGDANTRYNVYGDHVNVAYTPFAVLSPHLDPSGRSEQWIVDEFLKYNGRAGGADLNVKVPEGMSARAAMAAVNRERFTQMFGHDHSHATDAELLDAFTYNVFPNFAPWGGFMPNIVYRWRPWPDQDHTLMEVRILTRTPPGQEKPRAPTMHLLGNDEPWTAATELGQALAGVFDQDMANLPYVQDGLKVSKNGLVELGDYQEIRVRHFHRTLDRYLARFG</sequence>
<dbReference type="Pfam" id="PF00355">
    <property type="entry name" value="Rieske"/>
    <property type="match status" value="1"/>
</dbReference>
<keyword evidence="2" id="KW-0001">2Fe-2S</keyword>
<dbReference type="PANTHER" id="PTHR43756:SF5">
    <property type="entry name" value="CHOLINE MONOOXYGENASE, CHLOROPLASTIC"/>
    <property type="match status" value="1"/>
</dbReference>
<evidence type="ECO:0000256" key="4">
    <source>
        <dbReference type="ARBA" id="ARBA00023002"/>
    </source>
</evidence>
<dbReference type="Proteomes" id="UP000676409">
    <property type="component" value="Chromosome"/>
</dbReference>
<keyword evidence="6" id="KW-0411">Iron-sulfur</keyword>
<dbReference type="PROSITE" id="PS51296">
    <property type="entry name" value="RIESKE"/>
    <property type="match status" value="1"/>
</dbReference>
<proteinExistence type="predicted"/>
<gene>
    <name evidence="8" type="ORF">KCG34_12010</name>
</gene>
<dbReference type="CDD" id="cd08882">
    <property type="entry name" value="RHO_alpha_C_MupW-like"/>
    <property type="match status" value="1"/>
</dbReference>
<dbReference type="InterPro" id="IPR001663">
    <property type="entry name" value="Rng_hydr_dOase-A"/>
</dbReference>
<dbReference type="KEGG" id="caul:KCG34_12010"/>
<dbReference type="PRINTS" id="PR00090">
    <property type="entry name" value="RNGDIOXGNASE"/>
</dbReference>
<reference evidence="8" key="1">
    <citation type="submission" date="2021-04" db="EMBL/GenBank/DDBJ databases">
        <title>The complete genome sequence of Caulobacter sp. S6.</title>
        <authorList>
            <person name="Tang Y."/>
            <person name="Ouyang W."/>
            <person name="Liu Q."/>
            <person name="Huang B."/>
            <person name="Guo Z."/>
            <person name="Lei P."/>
        </authorList>
    </citation>
    <scope>NUCLEOTIDE SEQUENCE</scope>
    <source>
        <strain evidence="8">S6</strain>
    </source>
</reference>
<dbReference type="InterPro" id="IPR015879">
    <property type="entry name" value="Ring_hydroxy_dOase_asu_C_dom"/>
</dbReference>
<evidence type="ECO:0000256" key="6">
    <source>
        <dbReference type="ARBA" id="ARBA00023014"/>
    </source>
</evidence>
<organism evidence="8 9">
    <name type="scientific">Phenylobacterium montanum</name>
    <dbReference type="NCBI Taxonomy" id="2823693"/>
    <lineage>
        <taxon>Bacteria</taxon>
        <taxon>Pseudomonadati</taxon>
        <taxon>Pseudomonadota</taxon>
        <taxon>Alphaproteobacteria</taxon>
        <taxon>Caulobacterales</taxon>
        <taxon>Caulobacteraceae</taxon>
        <taxon>Phenylobacterium</taxon>
    </lineage>
</organism>
<dbReference type="AlphaFoldDB" id="A0A975G3M3"/>
<name>A0A975G3M3_9CAUL</name>
<evidence type="ECO:0000256" key="2">
    <source>
        <dbReference type="ARBA" id="ARBA00022714"/>
    </source>
</evidence>
<accession>A0A975G3M3</accession>
<dbReference type="InterPro" id="IPR017941">
    <property type="entry name" value="Rieske_2Fe-2S"/>
</dbReference>
<keyword evidence="4" id="KW-0560">Oxidoreductase</keyword>
<keyword evidence="8" id="KW-0223">Dioxygenase</keyword>
<keyword evidence="9" id="KW-1185">Reference proteome</keyword>
<evidence type="ECO:0000256" key="1">
    <source>
        <dbReference type="ARBA" id="ARBA00001962"/>
    </source>
</evidence>
<evidence type="ECO:0000313" key="9">
    <source>
        <dbReference type="Proteomes" id="UP000676409"/>
    </source>
</evidence>
<dbReference type="GO" id="GO:0005506">
    <property type="term" value="F:iron ion binding"/>
    <property type="evidence" value="ECO:0007669"/>
    <property type="project" value="InterPro"/>
</dbReference>
<evidence type="ECO:0000256" key="3">
    <source>
        <dbReference type="ARBA" id="ARBA00022723"/>
    </source>
</evidence>
<keyword evidence="3" id="KW-0479">Metal-binding</keyword>
<protein>
    <submittedName>
        <fullName evidence="8">Aromatic ring-hydroxylating dioxygenase subunit alpha</fullName>
    </submittedName>
</protein>
<dbReference type="InterPro" id="IPR036922">
    <property type="entry name" value="Rieske_2Fe-2S_sf"/>
</dbReference>
<evidence type="ECO:0000259" key="7">
    <source>
        <dbReference type="PROSITE" id="PS51296"/>
    </source>
</evidence>